<proteinExistence type="predicted"/>
<accession>A0ABS5UQ49</accession>
<dbReference type="EMBL" id="JAFEJS010000005">
    <property type="protein sequence ID" value="MBT1173009.1"/>
    <property type="molecule type" value="Genomic_DNA"/>
</dbReference>
<gene>
    <name evidence="3" type="ORF">JS528_06490</name>
</gene>
<keyword evidence="2" id="KW-0812">Transmembrane</keyword>
<feature type="region of interest" description="Disordered" evidence="1">
    <location>
        <begin position="1"/>
        <end position="20"/>
    </location>
</feature>
<feature type="transmembrane region" description="Helical" evidence="2">
    <location>
        <begin position="49"/>
        <end position="69"/>
    </location>
</feature>
<reference evidence="3 4" key="1">
    <citation type="journal article" date="2021" name="Environ. Microbiol.">
        <title>Genetic insights into the dark matter of the mammalian gut microbiota through targeted genome reconstruction.</title>
        <authorList>
            <person name="Lugli G.A."/>
            <person name="Alessandri G."/>
            <person name="Milani C."/>
            <person name="Viappiani A."/>
            <person name="Fontana F."/>
            <person name="Tarracchini C."/>
            <person name="Mancabelli L."/>
            <person name="Argentini C."/>
            <person name="Ruiz L."/>
            <person name="Margolles A."/>
            <person name="van Sinderen D."/>
            <person name="Turroni F."/>
            <person name="Ventura M."/>
        </authorList>
    </citation>
    <scope>NUCLEOTIDE SEQUENCE [LARGE SCALE GENOMIC DNA]</scope>
    <source>
        <strain evidence="3 4">MA2</strain>
    </source>
</reference>
<keyword evidence="2" id="KW-1133">Transmembrane helix</keyword>
<evidence type="ECO:0000313" key="4">
    <source>
        <dbReference type="Proteomes" id="UP000773064"/>
    </source>
</evidence>
<evidence type="ECO:0000256" key="1">
    <source>
        <dbReference type="SAM" id="MobiDB-lite"/>
    </source>
</evidence>
<dbReference type="RefSeq" id="WP_214358266.1">
    <property type="nucleotide sequence ID" value="NZ_JAFEJS010000005.1"/>
</dbReference>
<protein>
    <submittedName>
        <fullName evidence="3">Uncharacterized protein</fullName>
    </submittedName>
</protein>
<name>A0ABS5UQ49_9BIFI</name>
<feature type="transmembrane region" description="Helical" evidence="2">
    <location>
        <begin position="75"/>
        <end position="96"/>
    </location>
</feature>
<sequence length="185" mass="19962">MDDHRVSSNIPSTQGGHPIRAIRQRYDPANDPLPDAPILHPKARLTVKAMLFVVGNVLFWSAAFAPTRIDRMVGWSTGAAADIAMLLGVALTCLAVTMRPHPIGDRIGDALIPIVNRKLSYGTRRAGRRIVVGVVAAGWLAFAASLVRASGESSTSWFADPALIAFLVFLIVAGFTNAFVFNDRR</sequence>
<evidence type="ECO:0000313" key="3">
    <source>
        <dbReference type="EMBL" id="MBT1173009.1"/>
    </source>
</evidence>
<feature type="transmembrane region" description="Helical" evidence="2">
    <location>
        <begin position="130"/>
        <end position="150"/>
    </location>
</feature>
<evidence type="ECO:0000256" key="2">
    <source>
        <dbReference type="SAM" id="Phobius"/>
    </source>
</evidence>
<keyword evidence="2" id="KW-0472">Membrane</keyword>
<dbReference type="Proteomes" id="UP000773064">
    <property type="component" value="Unassembled WGS sequence"/>
</dbReference>
<comment type="caution">
    <text evidence="3">The sequence shown here is derived from an EMBL/GenBank/DDBJ whole genome shotgun (WGS) entry which is preliminary data.</text>
</comment>
<keyword evidence="4" id="KW-1185">Reference proteome</keyword>
<organism evidence="3 4">
    <name type="scientific">Bifidobacterium santillanense</name>
    <dbReference type="NCBI Taxonomy" id="2809028"/>
    <lineage>
        <taxon>Bacteria</taxon>
        <taxon>Bacillati</taxon>
        <taxon>Actinomycetota</taxon>
        <taxon>Actinomycetes</taxon>
        <taxon>Bifidobacteriales</taxon>
        <taxon>Bifidobacteriaceae</taxon>
        <taxon>Bifidobacterium</taxon>
    </lineage>
</organism>
<feature type="transmembrane region" description="Helical" evidence="2">
    <location>
        <begin position="162"/>
        <end position="181"/>
    </location>
</feature>